<organism evidence="3 4">
    <name type="scientific">Strigamia maritima</name>
    <name type="common">European centipede</name>
    <name type="synonym">Geophilus maritimus</name>
    <dbReference type="NCBI Taxonomy" id="126957"/>
    <lineage>
        <taxon>Eukaryota</taxon>
        <taxon>Metazoa</taxon>
        <taxon>Ecdysozoa</taxon>
        <taxon>Arthropoda</taxon>
        <taxon>Myriapoda</taxon>
        <taxon>Chilopoda</taxon>
        <taxon>Pleurostigmophora</taxon>
        <taxon>Geophilomorpha</taxon>
        <taxon>Linotaeniidae</taxon>
        <taxon>Strigamia</taxon>
    </lineage>
</organism>
<dbReference type="InterPro" id="IPR006028">
    <property type="entry name" value="GABAA/Glycine_rcpt"/>
</dbReference>
<dbReference type="Pfam" id="PF02932">
    <property type="entry name" value="Neur_chan_memb"/>
    <property type="match status" value="1"/>
</dbReference>
<feature type="domain" description="Neurotransmitter-gated ion-channel transmembrane" evidence="2">
    <location>
        <begin position="2"/>
        <end position="54"/>
    </location>
</feature>
<evidence type="ECO:0000259" key="2">
    <source>
        <dbReference type="Pfam" id="PF02932"/>
    </source>
</evidence>
<dbReference type="Gene3D" id="1.20.58.390">
    <property type="entry name" value="Neurotransmitter-gated ion-channel transmembrane domain"/>
    <property type="match status" value="1"/>
</dbReference>
<dbReference type="GO" id="GO:0005254">
    <property type="term" value="F:chloride channel activity"/>
    <property type="evidence" value="ECO:0007669"/>
    <property type="project" value="UniProtKB-ARBA"/>
</dbReference>
<evidence type="ECO:0000313" key="3">
    <source>
        <dbReference type="EnsemblMetazoa" id="SMAR015244-PA"/>
    </source>
</evidence>
<dbReference type="GO" id="GO:0016020">
    <property type="term" value="C:membrane"/>
    <property type="evidence" value="ECO:0007669"/>
    <property type="project" value="InterPro"/>
</dbReference>
<dbReference type="GO" id="GO:0004888">
    <property type="term" value="F:transmembrane signaling receptor activity"/>
    <property type="evidence" value="ECO:0007669"/>
    <property type="project" value="InterPro"/>
</dbReference>
<dbReference type="PRINTS" id="PR00253">
    <property type="entry name" value="GABAARECEPTR"/>
</dbReference>
<dbReference type="EnsemblMetazoa" id="SMAR015244-RA">
    <property type="protein sequence ID" value="SMAR015244-PA"/>
    <property type="gene ID" value="SMAR015244"/>
</dbReference>
<keyword evidence="1" id="KW-0812">Transmembrane</keyword>
<keyword evidence="1" id="KW-1133">Transmembrane helix</keyword>
<dbReference type="PhylomeDB" id="T1JN15"/>
<dbReference type="SUPFAM" id="SSF90112">
    <property type="entry name" value="Neurotransmitter-gated ion-channel transmembrane pore"/>
    <property type="match status" value="1"/>
</dbReference>
<evidence type="ECO:0000313" key="4">
    <source>
        <dbReference type="Proteomes" id="UP000014500"/>
    </source>
</evidence>
<dbReference type="EMBL" id="JH431671">
    <property type="status" value="NOT_ANNOTATED_CDS"/>
    <property type="molecule type" value="Genomic_DNA"/>
</dbReference>
<reference evidence="3" key="2">
    <citation type="submission" date="2015-02" db="UniProtKB">
        <authorList>
            <consortium name="EnsemblMetazoa"/>
        </authorList>
    </citation>
    <scope>IDENTIFICATION</scope>
</reference>
<protein>
    <recommendedName>
        <fullName evidence="2">Neurotransmitter-gated ion-channel transmembrane domain-containing protein</fullName>
    </recommendedName>
</protein>
<dbReference type="GO" id="GO:0005230">
    <property type="term" value="F:extracellular ligand-gated monoatomic ion channel activity"/>
    <property type="evidence" value="ECO:0007669"/>
    <property type="project" value="UniProtKB-ARBA"/>
</dbReference>
<sequence length="111" mass="12919">MLIQTTQFGLIQHDISSTSTVMALDIWIISCISFVVASLLEYAYVNYRISKMKRINARLSAAMITIISMKTKSLRKQKRYSPESIDDFSKYAFPLVFIVFNTTFWSTYYFV</sequence>
<dbReference type="GO" id="GO:0099095">
    <property type="term" value="F:ligand-gated monoatomic anion channel activity"/>
    <property type="evidence" value="ECO:0007669"/>
    <property type="project" value="UniProtKB-ARBA"/>
</dbReference>
<proteinExistence type="predicted"/>
<dbReference type="HOGENOM" id="CLU_2161522_0_0_1"/>
<dbReference type="InterPro" id="IPR006029">
    <property type="entry name" value="Neurotrans-gated_channel_TM"/>
</dbReference>
<dbReference type="InterPro" id="IPR038050">
    <property type="entry name" value="Neuro_actylchol_rec"/>
</dbReference>
<dbReference type="InterPro" id="IPR036719">
    <property type="entry name" value="Neuro-gated_channel_TM_sf"/>
</dbReference>
<keyword evidence="4" id="KW-1185">Reference proteome</keyword>
<feature type="transmembrane region" description="Helical" evidence="1">
    <location>
        <begin position="91"/>
        <end position="110"/>
    </location>
</feature>
<evidence type="ECO:0000256" key="1">
    <source>
        <dbReference type="SAM" id="Phobius"/>
    </source>
</evidence>
<name>T1JN15_STRMM</name>
<keyword evidence="1" id="KW-0472">Membrane</keyword>
<accession>T1JN15</accession>
<dbReference type="Proteomes" id="UP000014500">
    <property type="component" value="Unassembled WGS sequence"/>
</dbReference>
<feature type="transmembrane region" description="Helical" evidence="1">
    <location>
        <begin position="26"/>
        <end position="43"/>
    </location>
</feature>
<reference evidence="4" key="1">
    <citation type="submission" date="2011-05" db="EMBL/GenBank/DDBJ databases">
        <authorList>
            <person name="Richards S.R."/>
            <person name="Qu J."/>
            <person name="Jiang H."/>
            <person name="Jhangiani S.N."/>
            <person name="Agravi P."/>
            <person name="Goodspeed R."/>
            <person name="Gross S."/>
            <person name="Mandapat C."/>
            <person name="Jackson L."/>
            <person name="Mathew T."/>
            <person name="Pu L."/>
            <person name="Thornton R."/>
            <person name="Saada N."/>
            <person name="Wilczek-Boney K.B."/>
            <person name="Lee S."/>
            <person name="Kovar C."/>
            <person name="Wu Y."/>
            <person name="Scherer S.E."/>
            <person name="Worley K.C."/>
            <person name="Muzny D.M."/>
            <person name="Gibbs R."/>
        </authorList>
    </citation>
    <scope>NUCLEOTIDE SEQUENCE</scope>
    <source>
        <strain evidence="4">Brora</strain>
    </source>
</reference>
<dbReference type="AlphaFoldDB" id="T1JN15"/>